<dbReference type="InterPro" id="IPR036388">
    <property type="entry name" value="WH-like_DNA-bd_sf"/>
</dbReference>
<keyword evidence="2" id="KW-0611">Plant defense</keyword>
<name>A0A067F1A8_CITSI</name>
<dbReference type="GO" id="GO:0043531">
    <property type="term" value="F:ADP binding"/>
    <property type="evidence" value="ECO:0007669"/>
    <property type="project" value="InterPro"/>
</dbReference>
<evidence type="ECO:0000256" key="1">
    <source>
        <dbReference type="ARBA" id="ARBA00022737"/>
    </source>
</evidence>
<sequence length="406" mass="46924">MQEEEKLCAYSFFPTSCFRVKRVFLRHDIALKIKAINEKFDDIAKQKDLFNFNVNITKRIETPGRVQSIFFIDESEICGRDYKKNELLSKLLSDSSDQQKPIKMISIVGMGGIGKITLAQMAYNDKDFRVAKAIIAALGCETSNLGSLQSLVRCISESIEGKKYLVVLDDVWTDDYTKWEPFQRCSANGQCGNNILVTTHKKTVARMMESTNFISIKELSTQECWSLFKQESSAKPCLLLQKLLGVSCALKELEMSGKNSLDSELWQLQELEKDLFSLLLLNYYDLPYRIKQCFRYCFISPKDSCIWKEDLIKLWIAQSFIEAKENKEMEIIDEEYFDYLTARSFFQEFHKGSDDIITECKMHDIVHDFAQFLRKNQCLSIEVNSPNQSLTNISWEKLQHSTLVPG</sequence>
<dbReference type="GO" id="GO:0006952">
    <property type="term" value="P:defense response"/>
    <property type="evidence" value="ECO:0007669"/>
    <property type="project" value="UniProtKB-KW"/>
</dbReference>
<dbReference type="PANTHER" id="PTHR23155:SF1156">
    <property type="entry name" value="LEUCINE-RICH REPEAT AND WD REPEAT-CONTAINING PROTEIN 1"/>
    <property type="match status" value="1"/>
</dbReference>
<dbReference type="STRING" id="2711.A0A067F1A8"/>
<gene>
    <name evidence="5" type="ORF">CISIN_1g038234mg</name>
</gene>
<dbReference type="InterPro" id="IPR002182">
    <property type="entry name" value="NB-ARC"/>
</dbReference>
<dbReference type="Gene3D" id="1.10.10.10">
    <property type="entry name" value="Winged helix-like DNA-binding domain superfamily/Winged helix DNA-binding domain"/>
    <property type="match status" value="1"/>
</dbReference>
<dbReference type="SUPFAM" id="SSF52540">
    <property type="entry name" value="P-loop containing nucleoside triphosphate hydrolases"/>
    <property type="match status" value="1"/>
</dbReference>
<evidence type="ECO:0000313" key="5">
    <source>
        <dbReference type="EMBL" id="KDO57001.1"/>
    </source>
</evidence>
<dbReference type="InterPro" id="IPR058922">
    <property type="entry name" value="WHD_DRP"/>
</dbReference>
<feature type="domain" description="NB-ARC" evidence="3">
    <location>
        <begin position="82"/>
        <end position="126"/>
    </location>
</feature>
<protein>
    <submittedName>
        <fullName evidence="5">Uncharacterized protein</fullName>
    </submittedName>
</protein>
<accession>A0A067F1A8</accession>
<dbReference type="SMR" id="A0A067F1A8"/>
<reference evidence="5 6" key="1">
    <citation type="submission" date="2014-04" db="EMBL/GenBank/DDBJ databases">
        <authorList>
            <consortium name="International Citrus Genome Consortium"/>
            <person name="Gmitter F."/>
            <person name="Chen C."/>
            <person name="Farmerie W."/>
            <person name="Harkins T."/>
            <person name="Desany B."/>
            <person name="Mohiuddin M."/>
            <person name="Kodira C."/>
            <person name="Borodovsky M."/>
            <person name="Lomsadze A."/>
            <person name="Burns P."/>
            <person name="Jenkins J."/>
            <person name="Prochnik S."/>
            <person name="Shu S."/>
            <person name="Chapman J."/>
            <person name="Pitluck S."/>
            <person name="Schmutz J."/>
            <person name="Rokhsar D."/>
        </authorList>
    </citation>
    <scope>NUCLEOTIDE SEQUENCE</scope>
</reference>
<evidence type="ECO:0000259" key="4">
    <source>
        <dbReference type="Pfam" id="PF23559"/>
    </source>
</evidence>
<dbReference type="Proteomes" id="UP000027120">
    <property type="component" value="Unassembled WGS sequence"/>
</dbReference>
<dbReference type="Pfam" id="PF23559">
    <property type="entry name" value="WHD_DRP"/>
    <property type="match status" value="1"/>
</dbReference>
<dbReference type="FunFam" id="1.10.10.10:FF:000322">
    <property type="entry name" value="Probable disease resistance protein At1g63360"/>
    <property type="match status" value="1"/>
</dbReference>
<proteinExistence type="predicted"/>
<feature type="non-terminal residue" evidence="5">
    <location>
        <position position="406"/>
    </location>
</feature>
<dbReference type="AlphaFoldDB" id="A0A067F1A8"/>
<feature type="domain" description="NB-ARC" evidence="3">
    <location>
        <begin position="128"/>
        <end position="234"/>
    </location>
</feature>
<dbReference type="Gene3D" id="3.40.50.300">
    <property type="entry name" value="P-loop containing nucleotide triphosphate hydrolases"/>
    <property type="match status" value="2"/>
</dbReference>
<evidence type="ECO:0000259" key="3">
    <source>
        <dbReference type="Pfam" id="PF00931"/>
    </source>
</evidence>
<feature type="domain" description="Disease resistance protein winged helix" evidence="4">
    <location>
        <begin position="301"/>
        <end position="370"/>
    </location>
</feature>
<dbReference type="PANTHER" id="PTHR23155">
    <property type="entry name" value="DISEASE RESISTANCE PROTEIN RP"/>
    <property type="match status" value="1"/>
</dbReference>
<evidence type="ECO:0000313" key="6">
    <source>
        <dbReference type="Proteomes" id="UP000027120"/>
    </source>
</evidence>
<dbReference type="Pfam" id="PF00931">
    <property type="entry name" value="NB-ARC"/>
    <property type="match status" value="2"/>
</dbReference>
<keyword evidence="1" id="KW-0677">Repeat</keyword>
<dbReference type="EMBL" id="KK784968">
    <property type="protein sequence ID" value="KDO57001.1"/>
    <property type="molecule type" value="Genomic_DNA"/>
</dbReference>
<dbReference type="InterPro" id="IPR027417">
    <property type="entry name" value="P-loop_NTPase"/>
</dbReference>
<keyword evidence="6" id="KW-1185">Reference proteome</keyword>
<dbReference type="InterPro" id="IPR044974">
    <property type="entry name" value="Disease_R_plants"/>
</dbReference>
<organism evidence="5 6">
    <name type="scientific">Citrus sinensis</name>
    <name type="common">Sweet orange</name>
    <name type="synonym">Citrus aurantium var. sinensis</name>
    <dbReference type="NCBI Taxonomy" id="2711"/>
    <lineage>
        <taxon>Eukaryota</taxon>
        <taxon>Viridiplantae</taxon>
        <taxon>Streptophyta</taxon>
        <taxon>Embryophyta</taxon>
        <taxon>Tracheophyta</taxon>
        <taxon>Spermatophyta</taxon>
        <taxon>Magnoliopsida</taxon>
        <taxon>eudicotyledons</taxon>
        <taxon>Gunneridae</taxon>
        <taxon>Pentapetalae</taxon>
        <taxon>rosids</taxon>
        <taxon>malvids</taxon>
        <taxon>Sapindales</taxon>
        <taxon>Rutaceae</taxon>
        <taxon>Aurantioideae</taxon>
        <taxon>Citrus</taxon>
    </lineage>
</organism>
<evidence type="ECO:0000256" key="2">
    <source>
        <dbReference type="ARBA" id="ARBA00022821"/>
    </source>
</evidence>